<gene>
    <name evidence="1" type="ORF">IEO70_17020</name>
</gene>
<evidence type="ECO:0000313" key="1">
    <source>
        <dbReference type="EMBL" id="MBD3110042.1"/>
    </source>
</evidence>
<dbReference type="Proteomes" id="UP000602076">
    <property type="component" value="Unassembled WGS sequence"/>
</dbReference>
<dbReference type="InterPro" id="IPR019644">
    <property type="entry name" value="DUF2508"/>
</dbReference>
<accession>A0A927CYG8</accession>
<dbReference type="Pfam" id="PF10704">
    <property type="entry name" value="DUF2508"/>
    <property type="match status" value="1"/>
</dbReference>
<keyword evidence="2" id="KW-1185">Reference proteome</keyword>
<dbReference type="RefSeq" id="WP_190999579.1">
    <property type="nucleotide sequence ID" value="NZ_JACXSI010000054.1"/>
</dbReference>
<sequence length="72" mass="8756">MFFRRKGWLRKEYDERLLQELVTLKKDWLAKKALIERCVDPSLELTLEAKMAEVKYFSLFKEAKVRQVKVKH</sequence>
<name>A0A927CYG8_9BACI</name>
<comment type="caution">
    <text evidence="1">The sequence shown here is derived from an EMBL/GenBank/DDBJ whole genome shotgun (WGS) entry which is preliminary data.</text>
</comment>
<reference evidence="1" key="1">
    <citation type="submission" date="2020-09" db="EMBL/GenBank/DDBJ databases">
        <title>Bacillus faecalis sp. nov., a moderately halophilic bacterium isolated from cow faeces.</title>
        <authorList>
            <person name="Jiang L."/>
            <person name="Lee J."/>
        </authorList>
    </citation>
    <scope>NUCLEOTIDE SEQUENCE</scope>
    <source>
        <strain evidence="1">AGMB 02131</strain>
    </source>
</reference>
<proteinExistence type="predicted"/>
<dbReference type="EMBL" id="JACXSI010000054">
    <property type="protein sequence ID" value="MBD3110042.1"/>
    <property type="molecule type" value="Genomic_DNA"/>
</dbReference>
<evidence type="ECO:0000313" key="2">
    <source>
        <dbReference type="Proteomes" id="UP000602076"/>
    </source>
</evidence>
<dbReference type="AlphaFoldDB" id="A0A927CYG8"/>
<organism evidence="1 2">
    <name type="scientific">Peribacillus faecalis</name>
    <dbReference type="NCBI Taxonomy" id="2772559"/>
    <lineage>
        <taxon>Bacteria</taxon>
        <taxon>Bacillati</taxon>
        <taxon>Bacillota</taxon>
        <taxon>Bacilli</taxon>
        <taxon>Bacillales</taxon>
        <taxon>Bacillaceae</taxon>
        <taxon>Peribacillus</taxon>
    </lineage>
</organism>
<protein>
    <submittedName>
        <fullName evidence="1">YaaL family protein</fullName>
    </submittedName>
</protein>